<keyword evidence="4 10" id="KW-0812">Transmembrane</keyword>
<evidence type="ECO:0000256" key="8">
    <source>
        <dbReference type="ARBA" id="ARBA00023136"/>
    </source>
</evidence>
<dbReference type="PANTHER" id="PTHR10556">
    <property type="entry name" value="3-OXO-5-ALPHA-STEROID 4-DEHYDROGENASE"/>
    <property type="match status" value="1"/>
</dbReference>
<keyword evidence="6 10" id="KW-1133">Transmembrane helix</keyword>
<feature type="domain" description="TECR-like N-terminal" evidence="12">
    <location>
        <begin position="60"/>
        <end position="136"/>
    </location>
</feature>
<comment type="subcellular location">
    <subcellularLocation>
        <location evidence="2">Endoplasmic reticulum</location>
    </subcellularLocation>
    <subcellularLocation>
        <location evidence="1">Membrane</location>
        <topology evidence="1">Multi-pass membrane protein</topology>
    </subcellularLocation>
</comment>
<feature type="transmembrane region" description="Helical" evidence="10">
    <location>
        <begin position="281"/>
        <end position="301"/>
    </location>
</feature>
<evidence type="ECO:0000256" key="10">
    <source>
        <dbReference type="SAM" id="Phobius"/>
    </source>
</evidence>
<keyword evidence="13" id="KW-1185">Reference proteome</keyword>
<dbReference type="Pfam" id="PF21696">
    <property type="entry name" value="TECR_N"/>
    <property type="match status" value="1"/>
</dbReference>
<reference evidence="14" key="1">
    <citation type="submission" date="2025-08" db="UniProtKB">
        <authorList>
            <consortium name="RefSeq"/>
        </authorList>
    </citation>
    <scope>IDENTIFICATION</scope>
</reference>
<dbReference type="Gene3D" id="3.10.20.90">
    <property type="entry name" value="Phosphatidylinositol 3-kinase Catalytic Subunit, Chain A, domain 1"/>
    <property type="match status" value="1"/>
</dbReference>
<dbReference type="Pfam" id="PF02544">
    <property type="entry name" value="Steroid_dh"/>
    <property type="match status" value="1"/>
</dbReference>
<feature type="region of interest" description="Disordered" evidence="9">
    <location>
        <begin position="1"/>
        <end position="23"/>
    </location>
</feature>
<comment type="similarity">
    <text evidence="3">Belongs to the steroid 5-alpha reductase family.</text>
</comment>
<evidence type="ECO:0000259" key="12">
    <source>
        <dbReference type="Pfam" id="PF21696"/>
    </source>
</evidence>
<evidence type="ECO:0000256" key="6">
    <source>
        <dbReference type="ARBA" id="ARBA00022989"/>
    </source>
</evidence>
<name>A0ABM1KFE7_GEKJA</name>
<keyword evidence="5" id="KW-0256">Endoplasmic reticulum</keyword>
<evidence type="ECO:0000313" key="13">
    <source>
        <dbReference type="Proteomes" id="UP000694871"/>
    </source>
</evidence>
<gene>
    <name evidence="14" type="primary">TECRL</name>
</gene>
<feature type="transmembrane region" description="Helical" evidence="10">
    <location>
        <begin position="236"/>
        <end position="261"/>
    </location>
</feature>
<evidence type="ECO:0000256" key="7">
    <source>
        <dbReference type="ARBA" id="ARBA00023002"/>
    </source>
</evidence>
<protein>
    <submittedName>
        <fullName evidence="14">Trans-2,3-enoyl-CoA reductase-like isoform X1</fullName>
    </submittedName>
</protein>
<dbReference type="Proteomes" id="UP000694871">
    <property type="component" value="Unplaced"/>
</dbReference>
<proteinExistence type="inferred from homology"/>
<dbReference type="PANTHER" id="PTHR10556:SF27">
    <property type="entry name" value="TRANS-2,3-ENOYL-COA REDUCTASE-LIKE"/>
    <property type="match status" value="1"/>
</dbReference>
<sequence>MFRRHKTNASEHKRNPAVQGSALPVPQNDMRSFFSLSQLVLSAGHLRPPPVLRHSKITYFEVEILDAQSKKQICVVDKIPPSSTLLDVKHKFHKVCPQWYPSRIGLRLERNGSFLRDSVNIKSLAASSIITLYFTDMGQQVSWTTVFLTEYTGPLLIYLLFYLRLSSIYDAKESARSVRHPIVHLACICHCLHYLRHLLETLFVHKISEGHTPLKNLIKNSCHTNRTPPESHGRCLLCFVWKAGGVMQGCTFYWGFTSWIAYYINHPQYTPPSFGNRQVTFAALTFLICEAGSHFINVALVHQNQSGNKASFPSPSINPFTWLFTLVSCPNYTYEFLFFFSLQQIGSWVSFTLMTQTLPVGVFALLMAIQMALWARKKHQLYLKRGTFSRWRKAAMIPFIL</sequence>
<dbReference type="PROSITE" id="PS50244">
    <property type="entry name" value="S5A_REDUCTASE"/>
    <property type="match status" value="1"/>
</dbReference>
<evidence type="ECO:0000256" key="1">
    <source>
        <dbReference type="ARBA" id="ARBA00004141"/>
    </source>
</evidence>
<evidence type="ECO:0000256" key="9">
    <source>
        <dbReference type="SAM" id="MobiDB-lite"/>
    </source>
</evidence>
<feature type="transmembrane region" description="Helical" evidence="10">
    <location>
        <begin position="348"/>
        <end position="375"/>
    </location>
</feature>
<feature type="transmembrane region" description="Helical" evidence="10">
    <location>
        <begin position="141"/>
        <end position="163"/>
    </location>
</feature>
<keyword evidence="7" id="KW-0560">Oxidoreductase</keyword>
<evidence type="ECO:0000256" key="4">
    <source>
        <dbReference type="ARBA" id="ARBA00022692"/>
    </source>
</evidence>
<evidence type="ECO:0000313" key="14">
    <source>
        <dbReference type="RefSeq" id="XP_015272434.1"/>
    </source>
</evidence>
<organism evidence="13 14">
    <name type="scientific">Gekko japonicus</name>
    <name type="common">Schlegel's Japanese gecko</name>
    <dbReference type="NCBI Taxonomy" id="146911"/>
    <lineage>
        <taxon>Eukaryota</taxon>
        <taxon>Metazoa</taxon>
        <taxon>Chordata</taxon>
        <taxon>Craniata</taxon>
        <taxon>Vertebrata</taxon>
        <taxon>Euteleostomi</taxon>
        <taxon>Lepidosauria</taxon>
        <taxon>Squamata</taxon>
        <taxon>Bifurcata</taxon>
        <taxon>Gekkota</taxon>
        <taxon>Gekkonidae</taxon>
        <taxon>Gekkoninae</taxon>
        <taxon>Gekko</taxon>
    </lineage>
</organism>
<dbReference type="InterPro" id="IPR039357">
    <property type="entry name" value="SRD5A/TECR"/>
</dbReference>
<accession>A0ABM1KFE7</accession>
<dbReference type="InterPro" id="IPR001104">
    <property type="entry name" value="3-oxo-5_a-steroid_4-DH_C"/>
</dbReference>
<evidence type="ECO:0000256" key="2">
    <source>
        <dbReference type="ARBA" id="ARBA00004240"/>
    </source>
</evidence>
<dbReference type="GeneID" id="107115271"/>
<evidence type="ECO:0000256" key="3">
    <source>
        <dbReference type="ARBA" id="ARBA00007742"/>
    </source>
</evidence>
<evidence type="ECO:0000259" key="11">
    <source>
        <dbReference type="Pfam" id="PF02544"/>
    </source>
</evidence>
<keyword evidence="8 10" id="KW-0472">Membrane</keyword>
<dbReference type="RefSeq" id="XP_015272434.1">
    <property type="nucleotide sequence ID" value="XM_015416948.1"/>
</dbReference>
<dbReference type="InterPro" id="IPR049127">
    <property type="entry name" value="TECR-like_N"/>
</dbReference>
<evidence type="ECO:0000256" key="5">
    <source>
        <dbReference type="ARBA" id="ARBA00022824"/>
    </source>
</evidence>
<feature type="domain" description="3-oxo-5-alpha-steroid 4-dehydrogenase C-terminal" evidence="11">
    <location>
        <begin position="253"/>
        <end position="401"/>
    </location>
</feature>
<feature type="transmembrane region" description="Helical" evidence="10">
    <location>
        <begin position="322"/>
        <end position="342"/>
    </location>
</feature>